<dbReference type="AlphaFoldDB" id="M4BYC2"/>
<dbReference type="EnsemblProtists" id="HpaT811554">
    <property type="protein sequence ID" value="HpaP811554"/>
    <property type="gene ID" value="HpaG811554"/>
</dbReference>
<name>M4BYC2_HYAAE</name>
<evidence type="ECO:0000256" key="1">
    <source>
        <dbReference type="SAM" id="MobiDB-lite"/>
    </source>
</evidence>
<organism evidence="2 3">
    <name type="scientific">Hyaloperonospora arabidopsidis (strain Emoy2)</name>
    <name type="common">Downy mildew agent</name>
    <name type="synonym">Peronospora arabidopsidis</name>
    <dbReference type="NCBI Taxonomy" id="559515"/>
    <lineage>
        <taxon>Eukaryota</taxon>
        <taxon>Sar</taxon>
        <taxon>Stramenopiles</taxon>
        <taxon>Oomycota</taxon>
        <taxon>Peronosporomycetes</taxon>
        <taxon>Peronosporales</taxon>
        <taxon>Peronosporaceae</taxon>
        <taxon>Hyaloperonospora</taxon>
    </lineage>
</organism>
<accession>M4BYC2</accession>
<dbReference type="Proteomes" id="UP000011713">
    <property type="component" value="Unassembled WGS sequence"/>
</dbReference>
<evidence type="ECO:0000313" key="3">
    <source>
        <dbReference type="Proteomes" id="UP000011713"/>
    </source>
</evidence>
<protein>
    <submittedName>
        <fullName evidence="2">Uncharacterized protein</fullName>
    </submittedName>
</protein>
<dbReference type="InParanoid" id="M4BYC2"/>
<reference evidence="3" key="1">
    <citation type="journal article" date="2010" name="Science">
        <title>Signatures of adaptation to obligate biotrophy in the Hyaloperonospora arabidopsidis genome.</title>
        <authorList>
            <person name="Baxter L."/>
            <person name="Tripathy S."/>
            <person name="Ishaque N."/>
            <person name="Boot N."/>
            <person name="Cabral A."/>
            <person name="Kemen E."/>
            <person name="Thines M."/>
            <person name="Ah-Fong A."/>
            <person name="Anderson R."/>
            <person name="Badejoko W."/>
            <person name="Bittner-Eddy P."/>
            <person name="Boore J.L."/>
            <person name="Chibucos M.C."/>
            <person name="Coates M."/>
            <person name="Dehal P."/>
            <person name="Delehaunty K."/>
            <person name="Dong S."/>
            <person name="Downton P."/>
            <person name="Dumas B."/>
            <person name="Fabro G."/>
            <person name="Fronick C."/>
            <person name="Fuerstenberg S.I."/>
            <person name="Fulton L."/>
            <person name="Gaulin E."/>
            <person name="Govers F."/>
            <person name="Hughes L."/>
            <person name="Humphray S."/>
            <person name="Jiang R.H."/>
            <person name="Judelson H."/>
            <person name="Kamoun S."/>
            <person name="Kyung K."/>
            <person name="Meijer H."/>
            <person name="Minx P."/>
            <person name="Morris P."/>
            <person name="Nelson J."/>
            <person name="Phuntumart V."/>
            <person name="Qutob D."/>
            <person name="Rehmany A."/>
            <person name="Rougon-Cardoso A."/>
            <person name="Ryden P."/>
            <person name="Torto-Alalibo T."/>
            <person name="Studholme D."/>
            <person name="Wang Y."/>
            <person name="Win J."/>
            <person name="Wood J."/>
            <person name="Clifton S.W."/>
            <person name="Rogers J."/>
            <person name="Van den Ackerveken G."/>
            <person name="Jones J.D."/>
            <person name="McDowell J.M."/>
            <person name="Beynon J."/>
            <person name="Tyler B.M."/>
        </authorList>
    </citation>
    <scope>NUCLEOTIDE SEQUENCE [LARGE SCALE GENOMIC DNA]</scope>
    <source>
        <strain evidence="3">Emoy2</strain>
    </source>
</reference>
<keyword evidence="3" id="KW-1185">Reference proteome</keyword>
<proteinExistence type="predicted"/>
<evidence type="ECO:0000313" key="2">
    <source>
        <dbReference type="EnsemblProtists" id="HpaP811554"/>
    </source>
</evidence>
<sequence length="76" mass="8623">MTTASHTTGKTPMSSSSAKLSLSTRRLRQVLTRWACHTGVTLTTRYGCPLKQWGLKMRHSIKDRHTRFVVDTGYVE</sequence>
<reference evidence="2" key="2">
    <citation type="submission" date="2015-06" db="UniProtKB">
        <authorList>
            <consortium name="EnsemblProtists"/>
        </authorList>
    </citation>
    <scope>IDENTIFICATION</scope>
    <source>
        <strain evidence="2">Emoy2</strain>
    </source>
</reference>
<dbReference type="EMBL" id="JH598041">
    <property type="status" value="NOT_ANNOTATED_CDS"/>
    <property type="molecule type" value="Genomic_DNA"/>
</dbReference>
<feature type="region of interest" description="Disordered" evidence="1">
    <location>
        <begin position="1"/>
        <end position="22"/>
    </location>
</feature>
<feature type="compositionally biased region" description="Polar residues" evidence="1">
    <location>
        <begin position="1"/>
        <end position="13"/>
    </location>
</feature>
<dbReference type="HOGENOM" id="CLU_2659835_0_0_1"/>
<dbReference type="VEuPathDB" id="FungiDB:HpaG811554"/>